<comment type="caution">
    <text evidence="1">The sequence shown here is derived from an EMBL/GenBank/DDBJ whole genome shotgun (WGS) entry which is preliminary data.</text>
</comment>
<sequence length="71" mass="7488">MTMSLPTERHNVQIRPSNGNLALTGLEVIAGGVLGSLDRSRDAEAFTPTVSQLIRSSAASGDTGHQARPSW</sequence>
<accession>A0ABP4BEE9</accession>
<evidence type="ECO:0008006" key="3">
    <source>
        <dbReference type="Google" id="ProtNLM"/>
    </source>
</evidence>
<dbReference type="Proteomes" id="UP001500542">
    <property type="component" value="Unassembled WGS sequence"/>
</dbReference>
<gene>
    <name evidence="1" type="ORF">GCM10009554_48750</name>
</gene>
<dbReference type="EMBL" id="BAAAHK010000012">
    <property type="protein sequence ID" value="GAA0949748.1"/>
    <property type="molecule type" value="Genomic_DNA"/>
</dbReference>
<organism evidence="1 2">
    <name type="scientific">Kribbella koreensis</name>
    <dbReference type="NCBI Taxonomy" id="57909"/>
    <lineage>
        <taxon>Bacteria</taxon>
        <taxon>Bacillati</taxon>
        <taxon>Actinomycetota</taxon>
        <taxon>Actinomycetes</taxon>
        <taxon>Propionibacteriales</taxon>
        <taxon>Kribbellaceae</taxon>
        <taxon>Kribbella</taxon>
    </lineage>
</organism>
<evidence type="ECO:0000313" key="1">
    <source>
        <dbReference type="EMBL" id="GAA0949748.1"/>
    </source>
</evidence>
<proteinExistence type="predicted"/>
<evidence type="ECO:0000313" key="2">
    <source>
        <dbReference type="Proteomes" id="UP001500542"/>
    </source>
</evidence>
<name>A0ABP4BEE9_9ACTN</name>
<protein>
    <recommendedName>
        <fullName evidence="3">FXSXX-COOH protein</fullName>
    </recommendedName>
</protein>
<reference evidence="2" key="1">
    <citation type="journal article" date="2019" name="Int. J. Syst. Evol. Microbiol.">
        <title>The Global Catalogue of Microorganisms (GCM) 10K type strain sequencing project: providing services to taxonomists for standard genome sequencing and annotation.</title>
        <authorList>
            <consortium name="The Broad Institute Genomics Platform"/>
            <consortium name="The Broad Institute Genome Sequencing Center for Infectious Disease"/>
            <person name="Wu L."/>
            <person name="Ma J."/>
        </authorList>
    </citation>
    <scope>NUCLEOTIDE SEQUENCE [LARGE SCALE GENOMIC DNA]</scope>
    <source>
        <strain evidence="2">JCM 10977</strain>
    </source>
</reference>
<keyword evidence="2" id="KW-1185">Reference proteome</keyword>